<proteinExistence type="predicted"/>
<organism evidence="1 2">
    <name type="scientific">Plakobranchus ocellatus</name>
    <dbReference type="NCBI Taxonomy" id="259542"/>
    <lineage>
        <taxon>Eukaryota</taxon>
        <taxon>Metazoa</taxon>
        <taxon>Spiralia</taxon>
        <taxon>Lophotrochozoa</taxon>
        <taxon>Mollusca</taxon>
        <taxon>Gastropoda</taxon>
        <taxon>Heterobranchia</taxon>
        <taxon>Euthyneura</taxon>
        <taxon>Panpulmonata</taxon>
        <taxon>Sacoglossa</taxon>
        <taxon>Placobranchoidea</taxon>
        <taxon>Plakobranchidae</taxon>
        <taxon>Plakobranchus</taxon>
    </lineage>
</organism>
<dbReference type="AlphaFoldDB" id="A0AAV4C8R5"/>
<accession>A0AAV4C8R5</accession>
<evidence type="ECO:0000313" key="1">
    <source>
        <dbReference type="EMBL" id="GFO29110.1"/>
    </source>
</evidence>
<dbReference type="EMBL" id="BLXT01006120">
    <property type="protein sequence ID" value="GFO29110.1"/>
    <property type="molecule type" value="Genomic_DNA"/>
</dbReference>
<protein>
    <submittedName>
        <fullName evidence="1">Uncharacterized protein</fullName>
    </submittedName>
</protein>
<dbReference type="Proteomes" id="UP000735302">
    <property type="component" value="Unassembled WGS sequence"/>
</dbReference>
<sequence length="72" mass="8000">MFQGSYQEAAGTGCATRRSYLQPRLGFNTTLGGSGREDIGETVLLADHLQKPERMRPWLNGYHHMSESSATK</sequence>
<name>A0AAV4C8R5_9GAST</name>
<comment type="caution">
    <text evidence="1">The sequence shown here is derived from an EMBL/GenBank/DDBJ whole genome shotgun (WGS) entry which is preliminary data.</text>
</comment>
<reference evidence="1 2" key="1">
    <citation type="journal article" date="2021" name="Elife">
        <title>Chloroplast acquisition without the gene transfer in kleptoplastic sea slugs, Plakobranchus ocellatus.</title>
        <authorList>
            <person name="Maeda T."/>
            <person name="Takahashi S."/>
            <person name="Yoshida T."/>
            <person name="Shimamura S."/>
            <person name="Takaki Y."/>
            <person name="Nagai Y."/>
            <person name="Toyoda A."/>
            <person name="Suzuki Y."/>
            <person name="Arimoto A."/>
            <person name="Ishii H."/>
            <person name="Satoh N."/>
            <person name="Nishiyama T."/>
            <person name="Hasebe M."/>
            <person name="Maruyama T."/>
            <person name="Minagawa J."/>
            <person name="Obokata J."/>
            <person name="Shigenobu S."/>
        </authorList>
    </citation>
    <scope>NUCLEOTIDE SEQUENCE [LARGE SCALE GENOMIC DNA]</scope>
</reference>
<keyword evidence="2" id="KW-1185">Reference proteome</keyword>
<gene>
    <name evidence="1" type="ORF">PoB_005561500</name>
</gene>
<evidence type="ECO:0000313" key="2">
    <source>
        <dbReference type="Proteomes" id="UP000735302"/>
    </source>
</evidence>